<keyword evidence="9" id="KW-0063">Aspartyl esterase</keyword>
<evidence type="ECO:0000256" key="3">
    <source>
        <dbReference type="ARBA" id="ARBA00006027"/>
    </source>
</evidence>
<evidence type="ECO:0000256" key="7">
    <source>
        <dbReference type="ARBA" id="ARBA00022729"/>
    </source>
</evidence>
<keyword evidence="8" id="KW-0378">Hydrolase</keyword>
<dbReference type="Pfam" id="PF01095">
    <property type="entry name" value="Pectinesterase"/>
    <property type="match status" value="2"/>
</dbReference>
<comment type="catalytic activity">
    <reaction evidence="11">
        <text>[(1-&gt;4)-alpha-D-galacturonosyl methyl ester](n) + n H2O = [(1-&gt;4)-alpha-D-galacturonosyl](n) + n methanol + n H(+)</text>
        <dbReference type="Rhea" id="RHEA:22380"/>
        <dbReference type="Rhea" id="RHEA-COMP:14570"/>
        <dbReference type="Rhea" id="RHEA-COMP:14573"/>
        <dbReference type="ChEBI" id="CHEBI:15377"/>
        <dbReference type="ChEBI" id="CHEBI:15378"/>
        <dbReference type="ChEBI" id="CHEBI:17790"/>
        <dbReference type="ChEBI" id="CHEBI:140522"/>
        <dbReference type="ChEBI" id="CHEBI:140523"/>
        <dbReference type="EC" id="3.1.1.11"/>
    </reaction>
</comment>
<accession>A0A4D6LTS9</accession>
<dbReference type="GO" id="GO:0030599">
    <property type="term" value="F:pectinesterase activity"/>
    <property type="evidence" value="ECO:0007669"/>
    <property type="project" value="UniProtKB-EC"/>
</dbReference>
<dbReference type="InterPro" id="IPR006501">
    <property type="entry name" value="Pectinesterase_inhib_dom"/>
</dbReference>
<evidence type="ECO:0000256" key="10">
    <source>
        <dbReference type="ARBA" id="ARBA00023316"/>
    </source>
</evidence>
<keyword evidence="5" id="KW-0134">Cell wall</keyword>
<comment type="similarity">
    <text evidence="3">In the N-terminal section; belongs to the PMEI family.</text>
</comment>
<evidence type="ECO:0000259" key="14">
    <source>
        <dbReference type="SMART" id="SM00856"/>
    </source>
</evidence>
<feature type="domain" description="Pectinesterase inhibitor" evidence="14">
    <location>
        <begin position="598"/>
        <end position="749"/>
    </location>
</feature>
<dbReference type="PROSITE" id="PS00503">
    <property type="entry name" value="PECTINESTERASE_2"/>
    <property type="match status" value="2"/>
</dbReference>
<proteinExistence type="inferred from homology"/>
<dbReference type="Proteomes" id="UP000501690">
    <property type="component" value="Linkage Group LG4"/>
</dbReference>
<comment type="pathway">
    <text evidence="2">Glycan metabolism; pectin degradation; 2-dehydro-3-deoxy-D-gluconate from pectin: step 1/5.</text>
</comment>
<evidence type="ECO:0000256" key="11">
    <source>
        <dbReference type="ARBA" id="ARBA00047928"/>
    </source>
</evidence>
<dbReference type="Gene3D" id="2.160.20.10">
    <property type="entry name" value="Single-stranded right-handed beta-helix, Pectin lyase-like"/>
    <property type="match status" value="2"/>
</dbReference>
<feature type="transmembrane region" description="Helical" evidence="13">
    <location>
        <begin position="20"/>
        <end position="40"/>
    </location>
</feature>
<evidence type="ECO:0000256" key="2">
    <source>
        <dbReference type="ARBA" id="ARBA00005184"/>
    </source>
</evidence>
<evidence type="ECO:0000256" key="6">
    <source>
        <dbReference type="ARBA" id="ARBA00022525"/>
    </source>
</evidence>
<dbReference type="SMART" id="SM00856">
    <property type="entry name" value="PMEI"/>
    <property type="match status" value="2"/>
</dbReference>
<dbReference type="FunFam" id="2.160.20.10:FF:000001">
    <property type="entry name" value="Pectinesterase"/>
    <property type="match status" value="2"/>
</dbReference>
<dbReference type="SUPFAM" id="SSF101148">
    <property type="entry name" value="Plant invertase/pectin methylesterase inhibitor"/>
    <property type="match status" value="2"/>
</dbReference>
<protein>
    <submittedName>
        <fullName evidence="15">Pectinesterase</fullName>
    </submittedName>
</protein>
<keyword evidence="13" id="KW-0472">Membrane</keyword>
<dbReference type="InterPro" id="IPR000070">
    <property type="entry name" value="Pectinesterase_cat"/>
</dbReference>
<feature type="active site" evidence="12">
    <location>
        <position position="941"/>
    </location>
</feature>
<evidence type="ECO:0000256" key="13">
    <source>
        <dbReference type="SAM" id="Phobius"/>
    </source>
</evidence>
<evidence type="ECO:0000256" key="9">
    <source>
        <dbReference type="ARBA" id="ARBA00023085"/>
    </source>
</evidence>
<sequence>MATQQSLLEKPKKPVSKTICLLLSVIAVLSSSAFIVSYVFKPSLKHVCDHALDTTSCLAHISEVTQTHTLATTKHHEFNLLKSFLIKHTSHIEKVMGTTNAMKLRVNNPREEAALKDCVDLMELSLDRVWNSMLALTKQTTESQQDAHTWLSSVLTNHATCLDGLEGAARSVMEDELEDLKSRARTSLAILVETVLPPKVEQITDEPLHGGFPSWVSSRDRRLLESGVGDVKANVVVAQDGSGKFKTVTEAVASAPDNGKTRYVIYVKKGTYKEHVEIGKKKTNVMLVGDGMDATIITGSLNFIDGTTTFNSATVAAVGDGFIGQDIWFQNTAGAAKHQAVALRVGADQSVINRCRIDAFQDTLYAHSNRQFYRDSVITGTIDFIFGNAAVVFQKCNLVARKPMSNQNNMVTAQGREDPNQNTGTSIQQCNLTPSSDLKPVVGSIKTYLGRPWKKYSRTVVMQSSIESHVDPTGWAEWDAQSKDFLQTLYYGEYMNSGAGAGTSKRVKWPGYHVITSATEASKFTVTQLIQGNVWLKNTGVNFIEASGILRSMAIQQSLLENPKNSVSKTICLVFSVAAVICSSAFVGSYLIKSSSFLNQSSLQHLCRHSLDNPSCLAHVSELVQDPILATTKDYKLNLLHAFLMKSTSNIQRAMNTASSIKLRINNPREEAALNDCVELMDLSINRLWDSMVTLTKETVESQQDAHTWLSSVLTNHATCLDGLEGTARALMKAELEGLISRAKTTLAMFVAVLPQRVEPIIDEPLNGEFPSWLSSKDRKLLESSALNINANVVVAKDGSGKFKTVAQAVASAPDNGKTRYVIYVKKGIYKENVEISSKKTNVMLVGDGKDVTVITGSLNYVDGTTTFKSATVAAVGDGFIGQDIWFQNSAGPQKHQAVALRVGADRSVINRCRIDAYQDTLYAHSNRQFYRDSFVTGTVDFIFGNAAVVFQKCNLAARKPMSNQKNMVTAQGREDPNQNTGTSIQQCNIIPSSDLKPVAGSIKTYLGRPWKKYSRTVVMQSTIDSHVDPTGWAEWDAQSKDFLQTLYYGEYMNSGAGAGTSKRVNWPGYRVITSAAEASKFTVTQLIQGNVWLKNTGVNYIEGL</sequence>
<evidence type="ECO:0000256" key="12">
    <source>
        <dbReference type="PROSITE-ProRule" id="PRU10040"/>
    </source>
</evidence>
<feature type="domain" description="Pectinesterase inhibitor" evidence="14">
    <location>
        <begin position="39"/>
        <end position="190"/>
    </location>
</feature>
<comment type="similarity">
    <text evidence="4">In the C-terminal section; belongs to the pectinesterase family.</text>
</comment>
<evidence type="ECO:0000313" key="16">
    <source>
        <dbReference type="Proteomes" id="UP000501690"/>
    </source>
</evidence>
<organism evidence="15 16">
    <name type="scientific">Vigna unguiculata</name>
    <name type="common">Cowpea</name>
    <dbReference type="NCBI Taxonomy" id="3917"/>
    <lineage>
        <taxon>Eukaryota</taxon>
        <taxon>Viridiplantae</taxon>
        <taxon>Streptophyta</taxon>
        <taxon>Embryophyta</taxon>
        <taxon>Tracheophyta</taxon>
        <taxon>Spermatophyta</taxon>
        <taxon>Magnoliopsida</taxon>
        <taxon>eudicotyledons</taxon>
        <taxon>Gunneridae</taxon>
        <taxon>Pentapetalae</taxon>
        <taxon>rosids</taxon>
        <taxon>fabids</taxon>
        <taxon>Fabales</taxon>
        <taxon>Fabaceae</taxon>
        <taxon>Papilionoideae</taxon>
        <taxon>50 kb inversion clade</taxon>
        <taxon>NPAAA clade</taxon>
        <taxon>indigoferoid/millettioid clade</taxon>
        <taxon>Phaseoleae</taxon>
        <taxon>Vigna</taxon>
    </lineage>
</organism>
<dbReference type="EMBL" id="CP039348">
    <property type="protein sequence ID" value="QCD91880.1"/>
    <property type="molecule type" value="Genomic_DNA"/>
</dbReference>
<name>A0A4D6LTS9_VIGUN</name>
<dbReference type="PANTHER" id="PTHR31707">
    <property type="entry name" value="PECTINESTERASE"/>
    <property type="match status" value="1"/>
</dbReference>
<dbReference type="InterPro" id="IPR012334">
    <property type="entry name" value="Pectin_lyas_fold"/>
</dbReference>
<keyword evidence="13" id="KW-0812">Transmembrane</keyword>
<evidence type="ECO:0000313" key="15">
    <source>
        <dbReference type="EMBL" id="QCD91880.1"/>
    </source>
</evidence>
<keyword evidence="7" id="KW-0732">Signal</keyword>
<keyword evidence="10" id="KW-0961">Cell wall biogenesis/degradation</keyword>
<dbReference type="CDD" id="cd15799">
    <property type="entry name" value="PMEI-like_4"/>
    <property type="match status" value="2"/>
</dbReference>
<dbReference type="InterPro" id="IPR011050">
    <property type="entry name" value="Pectin_lyase_fold/virulence"/>
</dbReference>
<evidence type="ECO:0000256" key="5">
    <source>
        <dbReference type="ARBA" id="ARBA00022512"/>
    </source>
</evidence>
<dbReference type="PROSITE" id="PS00800">
    <property type="entry name" value="PECTINESTERASE_1"/>
    <property type="match status" value="2"/>
</dbReference>
<reference evidence="15 16" key="1">
    <citation type="submission" date="2019-04" db="EMBL/GenBank/DDBJ databases">
        <title>An improved genome assembly and genetic linkage map for asparagus bean, Vigna unguiculata ssp. sesquipedialis.</title>
        <authorList>
            <person name="Xia Q."/>
            <person name="Zhang R."/>
            <person name="Dong Y."/>
        </authorList>
    </citation>
    <scope>NUCLEOTIDE SEQUENCE [LARGE SCALE GENOMIC DNA]</scope>
    <source>
        <tissue evidence="15">Leaf</tissue>
    </source>
</reference>
<dbReference type="SUPFAM" id="SSF51126">
    <property type="entry name" value="Pectin lyase-like"/>
    <property type="match status" value="2"/>
</dbReference>
<dbReference type="FunFam" id="1.20.140.40:FF:000015">
    <property type="entry name" value="Pectinesterase 3"/>
    <property type="match status" value="1"/>
</dbReference>
<evidence type="ECO:0000256" key="4">
    <source>
        <dbReference type="ARBA" id="ARBA00007786"/>
    </source>
</evidence>
<feature type="active site" evidence="12">
    <location>
        <position position="383"/>
    </location>
</feature>
<dbReference type="InterPro" id="IPR033131">
    <property type="entry name" value="Pectinesterase_Asp_AS"/>
</dbReference>
<dbReference type="Gene3D" id="1.20.140.40">
    <property type="entry name" value="Invertase/pectin methylesterase inhibitor family protein"/>
    <property type="match status" value="2"/>
</dbReference>
<comment type="subcellular location">
    <subcellularLocation>
        <location evidence="1">Secreted</location>
        <location evidence="1">Cell wall</location>
    </subcellularLocation>
</comment>
<dbReference type="GO" id="GO:0045490">
    <property type="term" value="P:pectin catabolic process"/>
    <property type="evidence" value="ECO:0007669"/>
    <property type="project" value="UniProtKB-UniPathway"/>
</dbReference>
<evidence type="ECO:0000256" key="1">
    <source>
        <dbReference type="ARBA" id="ARBA00004191"/>
    </source>
</evidence>
<dbReference type="GO" id="GO:0004857">
    <property type="term" value="F:enzyme inhibitor activity"/>
    <property type="evidence" value="ECO:0007669"/>
    <property type="project" value="InterPro"/>
</dbReference>
<evidence type="ECO:0000256" key="8">
    <source>
        <dbReference type="ARBA" id="ARBA00022801"/>
    </source>
</evidence>
<dbReference type="GO" id="GO:0042545">
    <property type="term" value="P:cell wall modification"/>
    <property type="evidence" value="ECO:0007669"/>
    <property type="project" value="InterPro"/>
</dbReference>
<dbReference type="UniPathway" id="UPA00545">
    <property type="reaction ID" value="UER00823"/>
</dbReference>
<keyword evidence="6" id="KW-0964">Secreted</keyword>
<gene>
    <name evidence="15" type="ORF">DEO72_LG4g2849</name>
</gene>
<dbReference type="InterPro" id="IPR018040">
    <property type="entry name" value="Pectinesterase_Tyr_AS"/>
</dbReference>
<keyword evidence="13" id="KW-1133">Transmembrane helix</keyword>
<dbReference type="AlphaFoldDB" id="A0A4D6LTS9"/>
<dbReference type="Pfam" id="PF04043">
    <property type="entry name" value="PMEI"/>
    <property type="match status" value="2"/>
</dbReference>
<keyword evidence="16" id="KW-1185">Reference proteome</keyword>
<dbReference type="InterPro" id="IPR035513">
    <property type="entry name" value="Invertase/methylesterase_inhib"/>
</dbReference>
<dbReference type="NCBIfam" id="TIGR01614">
    <property type="entry name" value="PME_inhib"/>
    <property type="match status" value="2"/>
</dbReference>